<feature type="transmembrane region" description="Helical" evidence="7">
    <location>
        <begin position="166"/>
        <end position="187"/>
    </location>
</feature>
<protein>
    <submittedName>
        <fullName evidence="9">Binding-protein-dependent transport systems inner membrane component</fullName>
    </submittedName>
</protein>
<organism evidence="9 10">
    <name type="scientific">Thermobaculum terrenum (strain ATCC BAA-798 / CCMEE 7001 / YNP1)</name>
    <dbReference type="NCBI Taxonomy" id="525904"/>
    <lineage>
        <taxon>Bacteria</taxon>
        <taxon>Bacillati</taxon>
        <taxon>Chloroflexota</taxon>
        <taxon>Chloroflexia</taxon>
        <taxon>Candidatus Thermobaculales</taxon>
        <taxon>Candidatus Thermobaculaceae</taxon>
        <taxon>Thermobaculum</taxon>
    </lineage>
</organism>
<dbReference type="InterPro" id="IPR000515">
    <property type="entry name" value="MetI-like"/>
</dbReference>
<keyword evidence="5 7" id="KW-1133">Transmembrane helix</keyword>
<keyword evidence="3" id="KW-1003">Cell membrane</keyword>
<keyword evidence="6 7" id="KW-0472">Membrane</keyword>
<dbReference type="PROSITE" id="PS50928">
    <property type="entry name" value="ABC_TM1"/>
    <property type="match status" value="1"/>
</dbReference>
<feature type="transmembrane region" description="Helical" evidence="7">
    <location>
        <begin position="274"/>
        <end position="293"/>
    </location>
</feature>
<dbReference type="KEGG" id="ttr:Tter_2523"/>
<evidence type="ECO:0000313" key="10">
    <source>
        <dbReference type="Proteomes" id="UP000000323"/>
    </source>
</evidence>
<reference evidence="10" key="1">
    <citation type="journal article" date="2010" name="Stand. Genomic Sci.">
        <title>Complete genome sequence of 'Thermobaculum terrenum' type strain (YNP1).</title>
        <authorList>
            <person name="Kiss H."/>
            <person name="Cleland D."/>
            <person name="Lapidus A."/>
            <person name="Lucas S."/>
            <person name="Glavina Del Rio T."/>
            <person name="Nolan M."/>
            <person name="Tice H."/>
            <person name="Han C."/>
            <person name="Goodwin L."/>
            <person name="Pitluck S."/>
            <person name="Liolios K."/>
            <person name="Ivanova N."/>
            <person name="Mavromatis K."/>
            <person name="Ovchinnikova G."/>
            <person name="Pati A."/>
            <person name="Chen A."/>
            <person name="Palaniappan K."/>
            <person name="Land M."/>
            <person name="Hauser L."/>
            <person name="Chang Y."/>
            <person name="Jeffries C."/>
            <person name="Lu M."/>
            <person name="Brettin T."/>
            <person name="Detter J."/>
            <person name="Goker M."/>
            <person name="Tindall B."/>
            <person name="Beck B."/>
            <person name="McDermott T."/>
            <person name="Woyke T."/>
            <person name="Bristow J."/>
            <person name="Eisen J."/>
            <person name="Markowitz V."/>
            <person name="Hugenholtz P."/>
            <person name="Kyrpides N."/>
            <person name="Klenk H."/>
            <person name="Cheng J."/>
        </authorList>
    </citation>
    <scope>NUCLEOTIDE SEQUENCE [LARGE SCALE GENOMIC DNA]</scope>
    <source>
        <strain evidence="10">ATCC BAA-798 / YNP1</strain>
    </source>
</reference>
<feature type="transmembrane region" description="Helical" evidence="7">
    <location>
        <begin position="118"/>
        <end position="138"/>
    </location>
</feature>
<evidence type="ECO:0000256" key="4">
    <source>
        <dbReference type="ARBA" id="ARBA00022692"/>
    </source>
</evidence>
<dbReference type="SUPFAM" id="SSF160964">
    <property type="entry name" value="MalF N-terminal region-like"/>
    <property type="match status" value="1"/>
</dbReference>
<evidence type="ECO:0000256" key="7">
    <source>
        <dbReference type="RuleBase" id="RU363032"/>
    </source>
</evidence>
<dbReference type="HOGENOM" id="CLU_016047_0_2_0"/>
<evidence type="ECO:0000313" key="9">
    <source>
        <dbReference type="EMBL" id="ACZ43412.1"/>
    </source>
</evidence>
<evidence type="ECO:0000256" key="1">
    <source>
        <dbReference type="ARBA" id="ARBA00004651"/>
    </source>
</evidence>
<dbReference type="OrthoDB" id="9788108at2"/>
<keyword evidence="10" id="KW-1185">Reference proteome</keyword>
<dbReference type="Proteomes" id="UP000000323">
    <property type="component" value="Chromosome 2"/>
</dbReference>
<evidence type="ECO:0000256" key="3">
    <source>
        <dbReference type="ARBA" id="ARBA00022475"/>
    </source>
</evidence>
<dbReference type="GO" id="GO:0005886">
    <property type="term" value="C:plasma membrane"/>
    <property type="evidence" value="ECO:0007669"/>
    <property type="project" value="UniProtKB-SubCell"/>
</dbReference>
<evidence type="ECO:0000259" key="8">
    <source>
        <dbReference type="PROSITE" id="PS50928"/>
    </source>
</evidence>
<evidence type="ECO:0000256" key="6">
    <source>
        <dbReference type="ARBA" id="ARBA00023136"/>
    </source>
</evidence>
<dbReference type="Gene3D" id="1.10.3720.10">
    <property type="entry name" value="MetI-like"/>
    <property type="match status" value="1"/>
</dbReference>
<dbReference type="CDD" id="cd06261">
    <property type="entry name" value="TM_PBP2"/>
    <property type="match status" value="1"/>
</dbReference>
<dbReference type="InterPro" id="IPR051393">
    <property type="entry name" value="ABC_transporter_permease"/>
</dbReference>
<dbReference type="InterPro" id="IPR035906">
    <property type="entry name" value="MetI-like_sf"/>
</dbReference>
<keyword evidence="2 7" id="KW-0813">Transport</keyword>
<accession>D1CI41</accession>
<sequence>MARIGRASSGSRRISLRLREAVEGYLFMAPAVLGFLLFTLFPMLASFALSFTDYDLLSPPRWVGLANYLQMVRDPFFWQSLKVTTIYAAAGLPLGLTLALAVAILMNQKVPALALWRTVYLLPSVISGVAVAILWRWLFNPEFGLLNVLLGYLGIKGPDWLGSTTWALPSLIIMGLWGIGGSMLIYLSGLQGIPTELYEAAEIDGAGRLAKLWYVTIPMISPVILFNLVIGLIGAFQYFTEAYVLTGGGPENSTLFYMLYLYRNAFNYFKMGYASALAWTLFMLVLLLTIAVFRTTPMWVYYEGERRGR</sequence>
<dbReference type="STRING" id="525904.Tter_2523"/>
<evidence type="ECO:0000256" key="5">
    <source>
        <dbReference type="ARBA" id="ARBA00022989"/>
    </source>
</evidence>
<feature type="transmembrane region" description="Helical" evidence="7">
    <location>
        <begin position="21"/>
        <end position="49"/>
    </location>
</feature>
<dbReference type="AlphaFoldDB" id="D1CI41"/>
<feature type="transmembrane region" description="Helical" evidence="7">
    <location>
        <begin position="86"/>
        <end position="106"/>
    </location>
</feature>
<dbReference type="RefSeq" id="WP_012876443.1">
    <property type="nucleotide sequence ID" value="NC_013526.1"/>
</dbReference>
<name>D1CI41_THET1</name>
<dbReference type="GO" id="GO:0055085">
    <property type="term" value="P:transmembrane transport"/>
    <property type="evidence" value="ECO:0007669"/>
    <property type="project" value="InterPro"/>
</dbReference>
<dbReference type="eggNOG" id="COG1175">
    <property type="taxonomic scope" value="Bacteria"/>
</dbReference>
<dbReference type="Pfam" id="PF00528">
    <property type="entry name" value="BPD_transp_1"/>
    <property type="match status" value="1"/>
</dbReference>
<feature type="transmembrane region" description="Helical" evidence="7">
    <location>
        <begin position="212"/>
        <end position="236"/>
    </location>
</feature>
<feature type="domain" description="ABC transmembrane type-1" evidence="8">
    <location>
        <begin position="77"/>
        <end position="292"/>
    </location>
</feature>
<gene>
    <name evidence="9" type="ordered locus">Tter_2523</name>
</gene>
<comment type="subcellular location">
    <subcellularLocation>
        <location evidence="1 7">Cell membrane</location>
        <topology evidence="1 7">Multi-pass membrane protein</topology>
    </subcellularLocation>
</comment>
<dbReference type="PANTHER" id="PTHR30193:SF1">
    <property type="entry name" value="ABC TRANSPORTER PERMEASE PROTEIN YESP-RELATED"/>
    <property type="match status" value="1"/>
</dbReference>
<dbReference type="PANTHER" id="PTHR30193">
    <property type="entry name" value="ABC TRANSPORTER PERMEASE PROTEIN"/>
    <property type="match status" value="1"/>
</dbReference>
<dbReference type="EMBL" id="CP001826">
    <property type="protein sequence ID" value="ACZ43412.1"/>
    <property type="molecule type" value="Genomic_DNA"/>
</dbReference>
<keyword evidence="4 7" id="KW-0812">Transmembrane</keyword>
<comment type="similarity">
    <text evidence="7">Belongs to the binding-protein-dependent transport system permease family.</text>
</comment>
<proteinExistence type="inferred from homology"/>
<evidence type="ECO:0000256" key="2">
    <source>
        <dbReference type="ARBA" id="ARBA00022448"/>
    </source>
</evidence>
<dbReference type="SUPFAM" id="SSF161098">
    <property type="entry name" value="MetI-like"/>
    <property type="match status" value="1"/>
</dbReference>